<evidence type="ECO:0000313" key="1">
    <source>
        <dbReference type="EMBL" id="CAG8631015.1"/>
    </source>
</evidence>
<organism evidence="1 2">
    <name type="scientific">Acaulospora colombiana</name>
    <dbReference type="NCBI Taxonomy" id="27376"/>
    <lineage>
        <taxon>Eukaryota</taxon>
        <taxon>Fungi</taxon>
        <taxon>Fungi incertae sedis</taxon>
        <taxon>Mucoromycota</taxon>
        <taxon>Glomeromycotina</taxon>
        <taxon>Glomeromycetes</taxon>
        <taxon>Diversisporales</taxon>
        <taxon>Acaulosporaceae</taxon>
        <taxon>Acaulospora</taxon>
    </lineage>
</organism>
<name>A0ACA9N5Z5_9GLOM</name>
<protein>
    <submittedName>
        <fullName evidence="1">13143_t:CDS:1</fullName>
    </submittedName>
</protein>
<proteinExistence type="predicted"/>
<comment type="caution">
    <text evidence="1">The sequence shown here is derived from an EMBL/GenBank/DDBJ whole genome shotgun (WGS) entry which is preliminary data.</text>
</comment>
<keyword evidence="2" id="KW-1185">Reference proteome</keyword>
<sequence length="911" mass="96364">MKYALTWAAVSASFAWAAKVDISQISRGPATNVVPNRYVVEIDPAVVGISSITGKRSVTPPAGLYEAMHKRDITWQTTQEYEGDLWNGAAVQLSSDEDLIKLSEINGVVSIHPIMLHPAPKPVYQHVLSGPDDTNIPADTQSTHKMCGVDKLHAEGKFGAGVKIGIIDSGFDYKHPSLGGCFGPGCKFASGYDFVGDAYSGTNTPVPDNDPMDCGGHGTHVAGIIGANPGNQYNISGVAYKSELAGYRVFGCEGSVSDDILIAAIQRAYNEGCDVITMSIGGPAGWTSSPSAVVSSRAAKNGRIVTIAAGNEGDAGMWYASGPASGIDVIAVGSVDNSVIPVQYAKVSGHADIAYFSLAPLKFTESLPVYALSKTMVPNDACDPLPDDTPDLSPYVVLIRRGACPFLDKLKNVAAKGARVGLIYNNGGSPNSFTPDGIPGALIGTEDGAYLLNQFLAGTPPTISFPQDGPAGQVDNPTAGLMSTFSTYGPTFDSYMKPSLAAPGGGIVSTYPQALGSFAIESGTSMATPFVAGVAALLLEAKGKSKDVARAARDFMQTTAGAIPQSRNDSALLQTAAVQGAGLVNAYNMVHYQTVVSPGQLLLNDTANFKGKHTIKVKNGSNKKQTYTLTHKPAGTAQSLQPGSIQQNVFPVPLTADVASVNIPHTITVNAGQTKSFDVRFTAPNVDSKAIPVYSGYIEIAAQNGEVLAVTYLGTASKLKEATILDNTDYFFGEKLPTTLDADGNVTTTEQTYTFVGNNSAPTILFRLVMGTRALVFDLVSENTTVPGTIARRDLESEQFEKRGFWGSLWDWVKEWLNGRGNQNGGTYSQIPVVGGLASYEYSPRHSETPEPDVGYSTFILANNTFANNTRIPNGRYKILLRALKITGDLTNESDYEAWLSPPMVFNATNA</sequence>
<reference evidence="1" key="1">
    <citation type="submission" date="2021-06" db="EMBL/GenBank/DDBJ databases">
        <authorList>
            <person name="Kallberg Y."/>
            <person name="Tangrot J."/>
            <person name="Rosling A."/>
        </authorList>
    </citation>
    <scope>NUCLEOTIDE SEQUENCE</scope>
    <source>
        <strain evidence="1">CL356</strain>
    </source>
</reference>
<dbReference type="EMBL" id="CAJVPT010018082">
    <property type="protein sequence ID" value="CAG8631015.1"/>
    <property type="molecule type" value="Genomic_DNA"/>
</dbReference>
<evidence type="ECO:0000313" key="2">
    <source>
        <dbReference type="Proteomes" id="UP000789525"/>
    </source>
</evidence>
<dbReference type="Proteomes" id="UP000789525">
    <property type="component" value="Unassembled WGS sequence"/>
</dbReference>
<accession>A0ACA9N5Z5</accession>
<gene>
    <name evidence="1" type="ORF">ACOLOM_LOCUS7626</name>
</gene>